<dbReference type="Proteomes" id="UP000054408">
    <property type="component" value="Unassembled WGS sequence"/>
</dbReference>
<dbReference type="InterPro" id="IPR036871">
    <property type="entry name" value="PX_dom_sf"/>
</dbReference>
<dbReference type="Gene3D" id="3.30.1520.10">
    <property type="entry name" value="Phox-like domain"/>
    <property type="match status" value="1"/>
</dbReference>
<dbReference type="PROSITE" id="PS50195">
    <property type="entry name" value="PX"/>
    <property type="match status" value="1"/>
</dbReference>
<evidence type="ECO:0000313" key="3">
    <source>
        <dbReference type="EMBL" id="KNC47439.1"/>
    </source>
</evidence>
<feature type="domain" description="PX" evidence="2">
    <location>
        <begin position="264"/>
        <end position="368"/>
    </location>
</feature>
<protein>
    <recommendedName>
        <fullName evidence="2">PX domain-containing protein</fullName>
    </recommendedName>
</protein>
<evidence type="ECO:0000259" key="2">
    <source>
        <dbReference type="PROSITE" id="PS50195"/>
    </source>
</evidence>
<dbReference type="Pfam" id="PF00787">
    <property type="entry name" value="PX"/>
    <property type="match status" value="1"/>
</dbReference>
<evidence type="ECO:0000256" key="1">
    <source>
        <dbReference type="SAM" id="Coils"/>
    </source>
</evidence>
<keyword evidence="4" id="KW-1185">Reference proteome</keyword>
<dbReference type="OrthoDB" id="93876at2759"/>
<dbReference type="CDD" id="cd06093">
    <property type="entry name" value="PX_domain"/>
    <property type="match status" value="1"/>
</dbReference>
<sequence length="368" mass="40736">MFSSFSSKFLYPADRPMWSTVDGTPRDDPELIPLTDSSWTWDDEWHVHIAEGVTDDEGWEYAFNFMLSTWMPECKRKAHVRRQKWLRTRVKLSASQLEERKAMRASAMKRRSHQISGVADAAKLQLGTGVLAAAAKASASSRTAAPLTRGAGYSVEDDLNALSQMVGKAEVAKAELADLVAAQQEQIAALERRLDEEAAVAEALQLEVKKRDKVIMQQTGALLKLKKKVKKLEHEAKIATKQNEEMLTVMASGRGTSPGAPSVTSVTAAVPRAVNVVVDGKKHVEYVIELSTGRTFQRRYSQFLALHESLRRTTIGSILPPFPPKVVFGTVNVEQRRIDLDAYIRAVSSHGHPEADACLAFFLNIPVL</sequence>
<dbReference type="SUPFAM" id="SSF64268">
    <property type="entry name" value="PX domain"/>
    <property type="match status" value="1"/>
</dbReference>
<accession>A0A0L0D529</accession>
<dbReference type="AlphaFoldDB" id="A0A0L0D529"/>
<proteinExistence type="predicted"/>
<dbReference type="GeneID" id="25562137"/>
<dbReference type="eggNOG" id="ENOG502SC28">
    <property type="taxonomic scope" value="Eukaryota"/>
</dbReference>
<dbReference type="STRING" id="461836.A0A0L0D529"/>
<dbReference type="RefSeq" id="XP_013759376.1">
    <property type="nucleotide sequence ID" value="XM_013903922.1"/>
</dbReference>
<organism evidence="3 4">
    <name type="scientific">Thecamonas trahens ATCC 50062</name>
    <dbReference type="NCBI Taxonomy" id="461836"/>
    <lineage>
        <taxon>Eukaryota</taxon>
        <taxon>Apusozoa</taxon>
        <taxon>Apusomonadida</taxon>
        <taxon>Apusomonadidae</taxon>
        <taxon>Thecamonas</taxon>
    </lineage>
</organism>
<dbReference type="SMART" id="SM00312">
    <property type="entry name" value="PX"/>
    <property type="match status" value="1"/>
</dbReference>
<dbReference type="EMBL" id="GL349447">
    <property type="protein sequence ID" value="KNC47439.1"/>
    <property type="molecule type" value="Genomic_DNA"/>
</dbReference>
<gene>
    <name evidence="3" type="ORF">AMSG_02457</name>
</gene>
<feature type="coiled-coil region" evidence="1">
    <location>
        <begin position="173"/>
        <end position="249"/>
    </location>
</feature>
<keyword evidence="1" id="KW-0175">Coiled coil</keyword>
<name>A0A0L0D529_THETB</name>
<dbReference type="InterPro" id="IPR001683">
    <property type="entry name" value="PX_dom"/>
</dbReference>
<evidence type="ECO:0000313" key="4">
    <source>
        <dbReference type="Proteomes" id="UP000054408"/>
    </source>
</evidence>
<reference evidence="3 4" key="1">
    <citation type="submission" date="2010-05" db="EMBL/GenBank/DDBJ databases">
        <title>The Genome Sequence of Thecamonas trahens ATCC 50062.</title>
        <authorList>
            <consortium name="The Broad Institute Genome Sequencing Platform"/>
            <person name="Russ C."/>
            <person name="Cuomo C."/>
            <person name="Shea T."/>
            <person name="Young S.K."/>
            <person name="Zeng Q."/>
            <person name="Koehrsen M."/>
            <person name="Haas B."/>
            <person name="Borodovsky M."/>
            <person name="Guigo R."/>
            <person name="Alvarado L."/>
            <person name="Berlin A."/>
            <person name="Bochicchio J."/>
            <person name="Borenstein D."/>
            <person name="Chapman S."/>
            <person name="Chen Z."/>
            <person name="Freedman E."/>
            <person name="Gellesch M."/>
            <person name="Goldberg J."/>
            <person name="Griggs A."/>
            <person name="Gujja S."/>
            <person name="Heilman E."/>
            <person name="Heiman D."/>
            <person name="Hepburn T."/>
            <person name="Howarth C."/>
            <person name="Jen D."/>
            <person name="Larson L."/>
            <person name="Mehta T."/>
            <person name="Park D."/>
            <person name="Pearson M."/>
            <person name="Roberts A."/>
            <person name="Saif S."/>
            <person name="Shenoy N."/>
            <person name="Sisk P."/>
            <person name="Stolte C."/>
            <person name="Sykes S."/>
            <person name="Thomson T."/>
            <person name="Walk T."/>
            <person name="White J."/>
            <person name="Yandava C."/>
            <person name="Burger G."/>
            <person name="Gray M.W."/>
            <person name="Holland P.W.H."/>
            <person name="King N."/>
            <person name="Lang F.B.F."/>
            <person name="Roger A.J."/>
            <person name="Ruiz-Trillo I."/>
            <person name="Lander E."/>
            <person name="Nusbaum C."/>
        </authorList>
    </citation>
    <scope>NUCLEOTIDE SEQUENCE [LARGE SCALE GENOMIC DNA]</scope>
    <source>
        <strain evidence="3 4">ATCC 50062</strain>
    </source>
</reference>
<dbReference type="GO" id="GO:0035091">
    <property type="term" value="F:phosphatidylinositol binding"/>
    <property type="evidence" value="ECO:0007669"/>
    <property type="project" value="InterPro"/>
</dbReference>